<keyword evidence="1" id="KW-1133">Transmembrane helix</keyword>
<dbReference type="Proteomes" id="UP000325395">
    <property type="component" value="Unassembled WGS sequence"/>
</dbReference>
<gene>
    <name evidence="2" type="ORF">BDV36DRAFT_144135</name>
</gene>
<proteinExistence type="predicted"/>
<evidence type="ECO:0008006" key="4">
    <source>
        <dbReference type="Google" id="ProtNLM"/>
    </source>
</evidence>
<feature type="transmembrane region" description="Helical" evidence="1">
    <location>
        <begin position="57"/>
        <end position="76"/>
    </location>
</feature>
<reference evidence="2 3" key="1">
    <citation type="submission" date="2019-04" db="EMBL/GenBank/DDBJ databases">
        <authorList>
            <consortium name="DOE Joint Genome Institute"/>
            <person name="Mondo S."/>
            <person name="Kjaerbolling I."/>
            <person name="Vesth T."/>
            <person name="Frisvad J.C."/>
            <person name="Nybo J.L."/>
            <person name="Theobald S."/>
            <person name="Kildgaard S."/>
            <person name="Isbrandt T."/>
            <person name="Kuo A."/>
            <person name="Sato A."/>
            <person name="Lyhne E.K."/>
            <person name="Kogle M.E."/>
            <person name="Wiebenga A."/>
            <person name="Kun R.S."/>
            <person name="Lubbers R.J."/>
            <person name="Makela M.R."/>
            <person name="Barry K."/>
            <person name="Chovatia M."/>
            <person name="Clum A."/>
            <person name="Daum C."/>
            <person name="Haridas S."/>
            <person name="He G."/>
            <person name="LaButti K."/>
            <person name="Lipzen A."/>
            <person name="Riley R."/>
            <person name="Salamov A."/>
            <person name="Simmons B.A."/>
            <person name="Magnuson J.K."/>
            <person name="Henrissat B."/>
            <person name="Mortensen U.H."/>
            <person name="Larsen T.O."/>
            <person name="Devries R.P."/>
            <person name="Grigoriev I.V."/>
            <person name="Machida M."/>
            <person name="Baker S.E."/>
            <person name="Andersen M.R."/>
            <person name="Cantor M.N."/>
            <person name="Hua S.X."/>
        </authorList>
    </citation>
    <scope>NUCLEOTIDE SEQUENCE [LARGE SCALE GENOMIC DNA]</scope>
    <source>
        <strain evidence="2 3">CBS 117616</strain>
    </source>
</reference>
<feature type="transmembrane region" description="Helical" evidence="1">
    <location>
        <begin position="28"/>
        <end position="51"/>
    </location>
</feature>
<protein>
    <recommendedName>
        <fullName evidence="4">CDR ABC transporter domain-containing protein</fullName>
    </recommendedName>
</protein>
<name>A0ABQ6WPS3_9EURO</name>
<evidence type="ECO:0000313" key="3">
    <source>
        <dbReference type="Proteomes" id="UP000325395"/>
    </source>
</evidence>
<dbReference type="EMBL" id="ML735720">
    <property type="protein sequence ID" value="KAE8419099.1"/>
    <property type="molecule type" value="Genomic_DNA"/>
</dbReference>
<accession>A0ABQ6WPS3</accession>
<evidence type="ECO:0000256" key="1">
    <source>
        <dbReference type="SAM" id="Phobius"/>
    </source>
</evidence>
<keyword evidence="3" id="KW-1185">Reference proteome</keyword>
<evidence type="ECO:0000313" key="2">
    <source>
        <dbReference type="EMBL" id="KAE8419099.1"/>
    </source>
</evidence>
<keyword evidence="1" id="KW-0472">Membrane</keyword>
<keyword evidence="1" id="KW-0812">Transmembrane</keyword>
<organism evidence="2 3">
    <name type="scientific">Aspergillus pseudocaelatus</name>
    <dbReference type="NCBI Taxonomy" id="1825620"/>
    <lineage>
        <taxon>Eukaryota</taxon>
        <taxon>Fungi</taxon>
        <taxon>Dikarya</taxon>
        <taxon>Ascomycota</taxon>
        <taxon>Pezizomycotina</taxon>
        <taxon>Eurotiomycetes</taxon>
        <taxon>Eurotiomycetidae</taxon>
        <taxon>Eurotiales</taxon>
        <taxon>Aspergillaceae</taxon>
        <taxon>Aspergillus</taxon>
        <taxon>Aspergillus subgen. Circumdati</taxon>
    </lineage>
</organism>
<sequence length="83" mass="9385">MTRGGTMGTLSDALGQSISPCMQIWRRYIWHFLVLYVILLGVVLLTLASKLNGEDPVSVRGVIYCYQTFVTSLMLIREDSWSL</sequence>